<reference evidence="1 2" key="1">
    <citation type="journal article" date="2013" name="Clin. Infect. Dis.">
        <title>First isolation of Mimivirus in a patient with pneumonia.</title>
        <authorList>
            <person name="Saadi H."/>
            <person name="Pagnier I."/>
            <person name="Colson P."/>
            <person name="Cherif J.K."/>
            <person name="Beji M."/>
            <person name="Boughalmi M."/>
            <person name="Azza S."/>
            <person name="Armstrong N."/>
            <person name="Robert C."/>
            <person name="Fournous G."/>
            <person name="La Scola B."/>
            <person name="Raoult D."/>
        </authorList>
    </citation>
    <scope>NUCLEOTIDE SEQUENCE [LARGE SCALE GENOMIC DNA]</scope>
    <source>
        <strain evidence="1">LBA111</strain>
    </source>
</reference>
<gene>
    <name evidence="1" type="ORF">LBA_00889</name>
</gene>
<proteinExistence type="predicted"/>
<evidence type="ECO:0000313" key="1">
    <source>
        <dbReference type="EMBL" id="AGD92807.1"/>
    </source>
</evidence>
<protein>
    <submittedName>
        <fullName evidence="1">Putative ankyrin repeat protein</fullName>
    </submittedName>
</protein>
<sequence length="50" mass="5748">MESYSTTESYQCCPNITSTKFSKLMFAIINENILPEGLKLVKKYSKKNPK</sequence>
<dbReference type="Proteomes" id="UP000236749">
    <property type="component" value="Segment"/>
</dbReference>
<dbReference type="EMBL" id="JX885207">
    <property type="protein sequence ID" value="AGD92807.1"/>
    <property type="molecule type" value="Genomic_DNA"/>
</dbReference>
<name>L7Y3U9_9VIRU</name>
<organism evidence="1 2">
    <name type="scientific">Megavirus lba</name>
    <dbReference type="NCBI Taxonomy" id="1235314"/>
    <lineage>
        <taxon>Viruses</taxon>
        <taxon>Varidnaviria</taxon>
        <taxon>Bamfordvirae</taxon>
        <taxon>Nucleocytoviricota</taxon>
        <taxon>Megaviricetes</taxon>
        <taxon>Imitervirales</taxon>
        <taxon>Mimiviridae</taxon>
        <taxon>Megamimivirinae</taxon>
        <taxon>Megavirus</taxon>
        <taxon>Megavirus chilense</taxon>
    </lineage>
</organism>
<accession>L7Y3U9</accession>
<evidence type="ECO:0000313" key="2">
    <source>
        <dbReference type="Proteomes" id="UP000236749"/>
    </source>
</evidence>